<dbReference type="CDD" id="cd07503">
    <property type="entry name" value="HAD_HisB-N"/>
    <property type="match status" value="1"/>
</dbReference>
<evidence type="ECO:0000256" key="4">
    <source>
        <dbReference type="ARBA" id="ARBA00022723"/>
    </source>
</evidence>
<dbReference type="Proteomes" id="UP000249334">
    <property type="component" value="Unassembled WGS sequence"/>
</dbReference>
<comment type="subcellular location">
    <subcellularLocation>
        <location evidence="1">Cytoplasm</location>
    </subcellularLocation>
</comment>
<dbReference type="SUPFAM" id="SSF53756">
    <property type="entry name" value="UDP-Glycosyltransferase/glycogen phosphorylase"/>
    <property type="match status" value="1"/>
</dbReference>
<keyword evidence="3" id="KW-0963">Cytoplasm</keyword>
<dbReference type="PANTHER" id="PTHR42891">
    <property type="entry name" value="D-GLYCERO-BETA-D-MANNO-HEPTOSE-1,7-BISPHOSPHATE 7-PHOSPHATASE"/>
    <property type="match status" value="1"/>
</dbReference>
<dbReference type="PANTHER" id="PTHR42891:SF1">
    <property type="entry name" value="D-GLYCERO-BETA-D-MANNO-HEPTOSE-1,7-BISPHOSPHATE 7-PHOSPHATASE"/>
    <property type="match status" value="1"/>
</dbReference>
<dbReference type="CDD" id="cd03789">
    <property type="entry name" value="GT9_LPS_heptosyltransferase"/>
    <property type="match status" value="1"/>
</dbReference>
<dbReference type="InterPro" id="IPR002201">
    <property type="entry name" value="Glyco_trans_9"/>
</dbReference>
<keyword evidence="4" id="KW-0479">Metal-binding</keyword>
<dbReference type="Gene3D" id="3.40.50.2000">
    <property type="entry name" value="Glycogen Phosphorylase B"/>
    <property type="match status" value="2"/>
</dbReference>
<dbReference type="InterPro" id="IPR036412">
    <property type="entry name" value="HAD-like_sf"/>
</dbReference>
<comment type="similarity">
    <text evidence="2">Belongs to the GmhB family.</text>
</comment>
<reference evidence="8 9" key="1">
    <citation type="submission" date="2018-03" db="EMBL/GenBank/DDBJ databases">
        <title>Genomic framework for the identification of Micromonospora saelicesensis and Micromonospora noduli.</title>
        <authorList>
            <person name="Riesco R."/>
            <person name="Trujillo M.E."/>
        </authorList>
    </citation>
    <scope>NUCLEOTIDE SEQUENCE [LARGE SCALE GENOMIC DNA]</scope>
    <source>
        <strain evidence="8 9">GAR05</strain>
    </source>
</reference>
<protein>
    <recommendedName>
        <fullName evidence="7">D,D-heptose 1,7-bisphosphate phosphatase</fullName>
    </recommendedName>
</protein>
<gene>
    <name evidence="8" type="ORF">GAR05_02462</name>
</gene>
<comment type="caution">
    <text evidence="8">The sequence shown here is derived from an EMBL/GenBank/DDBJ whole genome shotgun (WGS) entry which is preliminary data.</text>
</comment>
<evidence type="ECO:0000256" key="6">
    <source>
        <dbReference type="ARBA" id="ARBA00023277"/>
    </source>
</evidence>
<dbReference type="SUPFAM" id="SSF56784">
    <property type="entry name" value="HAD-like"/>
    <property type="match status" value="1"/>
</dbReference>
<sequence>MYAAADRAAGSVASPRAVLYDAVLLDRDGTLIEDVPYNGDPEKVRPVPGARAALDRLRAAGLRLAVVTNQSGLARGYFTGEQMRAVHARVEELLGRFDAWLVCPHDDADGCDCRKPAPGLVYAAARELGTTPSRCVLVGDIGRDVGAAMAAGAAGVLVPTPVTRPEEVAAAGWVATDLPAAVAEILRRQQAVQPSTPPTEPVRTALVVRSDSAGDVLVTGPAIRAVAAGAERVVLLCGPRGRAAANLLPGVDEIIEHPLPWIDPAPGPVDPEAMRSLSTRLGAVGADQAVVFTSFHQSALPLALLLRMAGINRIAAISDDYPGSLLDIRHRVPVGVPEPERALSLAAAAGHRLPDGDEPVLRLRRDAVPPRPADVGDPGYVVLHPGSAASSRACPPEVATRIVGALADAGHRVLVTGGPDERAVTARVAAAGGTDLGGRTDLAGLAAIVADASAVVVGNTGPAHLAAAAGVPVVSLFAPTVPFGQWGPYRVPTVRLGDAAAPCRDTRAASCPVPGHPCLSGVDPGDVVDALRTLAVSGGGGR</sequence>
<evidence type="ECO:0000256" key="5">
    <source>
        <dbReference type="ARBA" id="ARBA00022801"/>
    </source>
</evidence>
<keyword evidence="5" id="KW-0378">Hydrolase</keyword>
<evidence type="ECO:0000256" key="1">
    <source>
        <dbReference type="ARBA" id="ARBA00004496"/>
    </source>
</evidence>
<dbReference type="Pfam" id="PF13242">
    <property type="entry name" value="Hydrolase_like"/>
    <property type="match status" value="1"/>
</dbReference>
<keyword evidence="9" id="KW-1185">Reference proteome</keyword>
<evidence type="ECO:0000256" key="7">
    <source>
        <dbReference type="ARBA" id="ARBA00031828"/>
    </source>
</evidence>
<evidence type="ECO:0000313" key="9">
    <source>
        <dbReference type="Proteomes" id="UP000249334"/>
    </source>
</evidence>
<dbReference type="Gene3D" id="3.40.50.1000">
    <property type="entry name" value="HAD superfamily/HAD-like"/>
    <property type="match status" value="1"/>
</dbReference>
<accession>A0ABX9CKN5</accession>
<dbReference type="InterPro" id="IPR006543">
    <property type="entry name" value="Histidinol-phos"/>
</dbReference>
<dbReference type="InterPro" id="IPR004446">
    <property type="entry name" value="Heptose_bisP_phosphatase"/>
</dbReference>
<evidence type="ECO:0000313" key="8">
    <source>
        <dbReference type="EMBL" id="RAO00492.1"/>
    </source>
</evidence>
<organism evidence="8 9">
    <name type="scientific">Micromonospora saelicesensis</name>
    <dbReference type="NCBI Taxonomy" id="285676"/>
    <lineage>
        <taxon>Bacteria</taxon>
        <taxon>Bacillati</taxon>
        <taxon>Actinomycetota</taxon>
        <taxon>Actinomycetes</taxon>
        <taxon>Micromonosporales</taxon>
        <taxon>Micromonosporaceae</taxon>
        <taxon>Micromonospora</taxon>
    </lineage>
</organism>
<evidence type="ECO:0000256" key="3">
    <source>
        <dbReference type="ARBA" id="ARBA00022490"/>
    </source>
</evidence>
<proteinExistence type="inferred from homology"/>
<keyword evidence="6" id="KW-0119">Carbohydrate metabolism</keyword>
<name>A0ABX9CKN5_9ACTN</name>
<dbReference type="NCBIfam" id="TIGR01656">
    <property type="entry name" value="Histidinol-ppas"/>
    <property type="match status" value="1"/>
</dbReference>
<dbReference type="NCBIfam" id="TIGR01662">
    <property type="entry name" value="HAD-SF-IIIA"/>
    <property type="match status" value="1"/>
</dbReference>
<dbReference type="InterPro" id="IPR023214">
    <property type="entry name" value="HAD_sf"/>
</dbReference>
<dbReference type="Pfam" id="PF01075">
    <property type="entry name" value="Glyco_transf_9"/>
    <property type="match status" value="1"/>
</dbReference>
<dbReference type="InterPro" id="IPR006549">
    <property type="entry name" value="HAD-SF_hydro_IIIA"/>
</dbReference>
<dbReference type="EMBL" id="PXXW01000018">
    <property type="protein sequence ID" value="RAO00492.1"/>
    <property type="molecule type" value="Genomic_DNA"/>
</dbReference>
<evidence type="ECO:0000256" key="2">
    <source>
        <dbReference type="ARBA" id="ARBA00005628"/>
    </source>
</evidence>